<keyword evidence="3" id="KW-1185">Reference proteome</keyword>
<gene>
    <name evidence="2" type="ORF">GCM10009823_02870</name>
</gene>
<evidence type="ECO:0000313" key="2">
    <source>
        <dbReference type="EMBL" id="GAA2088042.1"/>
    </source>
</evidence>
<name>A0ABN2WBX2_9MICO</name>
<dbReference type="InterPro" id="IPR029058">
    <property type="entry name" value="AB_hydrolase_fold"/>
</dbReference>
<dbReference type="SUPFAM" id="SSF53474">
    <property type="entry name" value="alpha/beta-Hydrolases"/>
    <property type="match status" value="1"/>
</dbReference>
<dbReference type="InterPro" id="IPR050266">
    <property type="entry name" value="AB_hydrolase_sf"/>
</dbReference>
<dbReference type="Proteomes" id="UP001500984">
    <property type="component" value="Unassembled WGS sequence"/>
</dbReference>
<dbReference type="InterPro" id="IPR000073">
    <property type="entry name" value="AB_hydrolase_1"/>
</dbReference>
<dbReference type="PANTHER" id="PTHR43798">
    <property type="entry name" value="MONOACYLGLYCEROL LIPASE"/>
    <property type="match status" value="1"/>
</dbReference>
<dbReference type="PRINTS" id="PR00111">
    <property type="entry name" value="ABHYDROLASE"/>
</dbReference>
<dbReference type="EMBL" id="BAAAPZ010000002">
    <property type="protein sequence ID" value="GAA2088042.1"/>
    <property type="molecule type" value="Genomic_DNA"/>
</dbReference>
<comment type="caution">
    <text evidence="2">The sequence shown here is derived from an EMBL/GenBank/DDBJ whole genome shotgun (WGS) entry which is preliminary data.</text>
</comment>
<organism evidence="2 3">
    <name type="scientific">Brevibacterium salitolerans</name>
    <dbReference type="NCBI Taxonomy" id="1403566"/>
    <lineage>
        <taxon>Bacteria</taxon>
        <taxon>Bacillati</taxon>
        <taxon>Actinomycetota</taxon>
        <taxon>Actinomycetes</taxon>
        <taxon>Micrococcales</taxon>
        <taxon>Brevibacteriaceae</taxon>
        <taxon>Brevibacterium</taxon>
    </lineage>
</organism>
<dbReference type="Pfam" id="PF12697">
    <property type="entry name" value="Abhydrolase_6"/>
    <property type="match status" value="1"/>
</dbReference>
<dbReference type="RefSeq" id="WP_291792059.1">
    <property type="nucleotide sequence ID" value="NZ_BAAAPZ010000002.1"/>
</dbReference>
<reference evidence="2 3" key="1">
    <citation type="journal article" date="2019" name="Int. J. Syst. Evol. Microbiol.">
        <title>The Global Catalogue of Microorganisms (GCM) 10K type strain sequencing project: providing services to taxonomists for standard genome sequencing and annotation.</title>
        <authorList>
            <consortium name="The Broad Institute Genomics Platform"/>
            <consortium name="The Broad Institute Genome Sequencing Center for Infectious Disease"/>
            <person name="Wu L."/>
            <person name="Ma J."/>
        </authorList>
    </citation>
    <scope>NUCLEOTIDE SEQUENCE [LARGE SCALE GENOMIC DNA]</scope>
    <source>
        <strain evidence="2 3">JCM 15900</strain>
    </source>
</reference>
<feature type="domain" description="AB hydrolase-1" evidence="1">
    <location>
        <begin position="21"/>
        <end position="248"/>
    </location>
</feature>
<proteinExistence type="predicted"/>
<evidence type="ECO:0000259" key="1">
    <source>
        <dbReference type="Pfam" id="PF12697"/>
    </source>
</evidence>
<protein>
    <recommendedName>
        <fullName evidence="1">AB hydrolase-1 domain-containing protein</fullName>
    </recommendedName>
</protein>
<sequence length="261" mass="27604">MSALAYSVVNDADPTAPLLILGPSLGTHASQWAGAAYFLADDYRVVLADLPGHGRGKRLDDVSVERIAQGILEIADELGAETFSFAGISISGAVALTLALRAPERLVGVGALCTGASFGGPERWNERIENVRALGSLRPTVPETADRWFAAGFLDEDQAAGAIVLEQLAETDPEAYIDCCRALADYDLTGEVADISVPVLFLAGSQDMGNTPESMRELSAQVEGSEFTVVPDSAHLPIVEHPEIVAEALAAFLSRAAQKRR</sequence>
<evidence type="ECO:0000313" key="3">
    <source>
        <dbReference type="Proteomes" id="UP001500984"/>
    </source>
</evidence>
<accession>A0ABN2WBX2</accession>
<dbReference type="Gene3D" id="3.40.50.1820">
    <property type="entry name" value="alpha/beta hydrolase"/>
    <property type="match status" value="1"/>
</dbReference>